<evidence type="ECO:0000313" key="7">
    <source>
        <dbReference type="Proteomes" id="UP000000542"/>
    </source>
</evidence>
<name>Q4QER1_LEIMA</name>
<dbReference type="PANTHER" id="PTHR15825">
    <property type="entry name" value="UBIQUITIN-FOLD MODIFIER 1"/>
    <property type="match status" value="1"/>
</dbReference>
<proteinExistence type="inferred from homology"/>
<dbReference type="Pfam" id="PF03671">
    <property type="entry name" value="Ufm1"/>
    <property type="match status" value="1"/>
</dbReference>
<comment type="similarity">
    <text evidence="1">Belongs to the UFM1 family.</text>
</comment>
<dbReference type="VEuPathDB" id="TriTrypDB:LMJSD75_160016200"/>
<keyword evidence="7" id="KW-1185">Reference proteome</keyword>
<dbReference type="SUPFAM" id="SSF54236">
    <property type="entry name" value="Ubiquitin-like"/>
    <property type="match status" value="1"/>
</dbReference>
<dbReference type="GO" id="GO:0071569">
    <property type="term" value="P:protein ufmylation"/>
    <property type="evidence" value="ECO:0007669"/>
    <property type="project" value="InterPro"/>
</dbReference>
<dbReference type="GO" id="GO:0032446">
    <property type="term" value="P:protein modification by small protein conjugation"/>
    <property type="evidence" value="ECO:0000266"/>
    <property type="project" value="GeneDB"/>
</dbReference>
<evidence type="ECO:0000256" key="2">
    <source>
        <dbReference type="ARBA" id="ARBA00015319"/>
    </source>
</evidence>
<dbReference type="AlphaFoldDB" id="Q4QER1"/>
<dbReference type="GO" id="GO:0005634">
    <property type="term" value="C:nucleus"/>
    <property type="evidence" value="ECO:0000318"/>
    <property type="project" value="GO_Central"/>
</dbReference>
<evidence type="ECO:0000256" key="1">
    <source>
        <dbReference type="ARBA" id="ARBA00010230"/>
    </source>
</evidence>
<dbReference type="GeneID" id="5650656"/>
<dbReference type="HOGENOM" id="CLU_1117517_0_0_1"/>
<keyword evidence="4" id="KW-0833">Ubl conjugation pathway</keyword>
<dbReference type="Gene3D" id="3.10.20.90">
    <property type="entry name" value="Phosphatidylinositol 3-kinase Catalytic Subunit, Chain A, domain 1"/>
    <property type="match status" value="1"/>
</dbReference>
<evidence type="ECO:0000256" key="3">
    <source>
        <dbReference type="ARBA" id="ARBA00022499"/>
    </source>
</evidence>
<gene>
    <name evidence="6" type="ORF">LMJF_16_1065</name>
</gene>
<feature type="compositionally biased region" description="Basic and acidic residues" evidence="5">
    <location>
        <begin position="106"/>
        <end position="122"/>
    </location>
</feature>
<dbReference type="InterPro" id="IPR029071">
    <property type="entry name" value="Ubiquitin-like_domsf"/>
</dbReference>
<dbReference type="Proteomes" id="UP000000542">
    <property type="component" value="Chromosome 16"/>
</dbReference>
<dbReference type="eggNOG" id="KOG3483">
    <property type="taxonomic scope" value="Eukaryota"/>
</dbReference>
<sequence>MTLCRYFVFAPLSRCASFRYLPVCCAQVPAPLLPSLTTYTHTHTPTHTHASTVLPAVIPSAFRWHSFSQHFYFFRHSTSLSPRARTIDTDRPGRTDGHLVQNLFDRRSGDEWRERGEGEPQRKQKKTFTSVVRRTMSAANQSGAPAAPSGNKVTFRVILTSERSQPFRVISIAEEAPLTAVLRFAAEEFGIASVDSMAATTKDGTGINPAQTAGTVFMKYGQEIRLIPRDRVGAAPCVRLLRSRWWCRG</sequence>
<dbReference type="FunFam" id="3.10.20.90:FF:000044">
    <property type="entry name" value="Ubiquitin-fold modifier 1"/>
    <property type="match status" value="1"/>
</dbReference>
<dbReference type="RefSeq" id="XP_001682187.1">
    <property type="nucleotide sequence ID" value="XM_001682135.1"/>
</dbReference>
<dbReference type="GO" id="GO:0005737">
    <property type="term" value="C:cytoplasm"/>
    <property type="evidence" value="ECO:0000318"/>
    <property type="project" value="GO_Central"/>
</dbReference>
<dbReference type="CDD" id="cd01766">
    <property type="entry name" value="Ubl_UFM1"/>
    <property type="match status" value="1"/>
</dbReference>
<dbReference type="STRING" id="5664.Q4QER1"/>
<protein>
    <recommendedName>
        <fullName evidence="2">Ubiquitin-fold modifier 1</fullName>
    </recommendedName>
</protein>
<dbReference type="GO" id="GO:0061709">
    <property type="term" value="P:reticulophagy"/>
    <property type="evidence" value="ECO:0000318"/>
    <property type="project" value="GO_Central"/>
</dbReference>
<dbReference type="InterPro" id="IPR005375">
    <property type="entry name" value="UFM1"/>
</dbReference>
<reference evidence="6 7" key="1">
    <citation type="journal article" date="2005" name="Science">
        <title>The genome of the kinetoplastid parasite, Leishmania major.</title>
        <authorList>
            <person name="Ivens A.C."/>
            <person name="Peacock C.S."/>
            <person name="Worthey E.A."/>
            <person name="Murphy L."/>
            <person name="Aggarwal G."/>
            <person name="Berriman M."/>
            <person name="Sisk E."/>
            <person name="Rajandream M.A."/>
            <person name="Adlem E."/>
            <person name="Aert R."/>
            <person name="Anupama A."/>
            <person name="Apostolou Z."/>
            <person name="Attipoe P."/>
            <person name="Bason N."/>
            <person name="Bauser C."/>
            <person name="Beck A."/>
            <person name="Beverley S.M."/>
            <person name="Bianchettin G."/>
            <person name="Borzym K."/>
            <person name="Bothe G."/>
            <person name="Bruschi C.V."/>
            <person name="Collins M."/>
            <person name="Cadag E."/>
            <person name="Ciarloni L."/>
            <person name="Clayton C."/>
            <person name="Coulson R.M."/>
            <person name="Cronin A."/>
            <person name="Cruz A.K."/>
            <person name="Davies R.M."/>
            <person name="De Gaudenzi J."/>
            <person name="Dobson D.E."/>
            <person name="Duesterhoeft A."/>
            <person name="Fazelina G."/>
            <person name="Fosker N."/>
            <person name="Frasch A.C."/>
            <person name="Fraser A."/>
            <person name="Fuchs M."/>
            <person name="Gabel C."/>
            <person name="Goble A."/>
            <person name="Goffeau A."/>
            <person name="Harris D."/>
            <person name="Hertz-Fowler C."/>
            <person name="Hilbert H."/>
            <person name="Horn D."/>
            <person name="Huang Y."/>
            <person name="Klages S."/>
            <person name="Knights A."/>
            <person name="Kube M."/>
            <person name="Larke N."/>
            <person name="Litvin L."/>
            <person name="Lord A."/>
            <person name="Louie T."/>
            <person name="Marra M."/>
            <person name="Masuy D."/>
            <person name="Matthews K."/>
            <person name="Michaeli S."/>
            <person name="Mottram J.C."/>
            <person name="Muller-Auer S."/>
            <person name="Munden H."/>
            <person name="Nelson S."/>
            <person name="Norbertczak H."/>
            <person name="Oliver K."/>
            <person name="O'neil S."/>
            <person name="Pentony M."/>
            <person name="Pohl T.M."/>
            <person name="Price C."/>
            <person name="Purnelle B."/>
            <person name="Quail M.A."/>
            <person name="Rabbinowitsch E."/>
            <person name="Reinhardt R."/>
            <person name="Rieger M."/>
            <person name="Rinta J."/>
            <person name="Robben J."/>
            <person name="Robertson L."/>
            <person name="Ruiz J.C."/>
            <person name="Rutter S."/>
            <person name="Saunders D."/>
            <person name="Schafer M."/>
            <person name="Schein J."/>
            <person name="Schwartz D.C."/>
            <person name="Seeger K."/>
            <person name="Seyler A."/>
            <person name="Sharp S."/>
            <person name="Shin H."/>
            <person name="Sivam D."/>
            <person name="Squares R."/>
            <person name="Squares S."/>
            <person name="Tosato V."/>
            <person name="Vogt C."/>
            <person name="Volckaert G."/>
            <person name="Wambutt R."/>
            <person name="Warren T."/>
            <person name="Wedler H."/>
            <person name="Woodward J."/>
            <person name="Zhou S."/>
            <person name="Zimmermann W."/>
            <person name="Smith D.F."/>
            <person name="Blackwell J.M."/>
            <person name="Stuart K.D."/>
            <person name="Barrell B."/>
            <person name="Myler P.J."/>
        </authorList>
    </citation>
    <scope>NUCLEOTIDE SEQUENCE [LARGE SCALE GENOMIC DNA]</scope>
    <source>
        <strain evidence="7">MHOM/IL/81/Friedlin</strain>
    </source>
</reference>
<keyword evidence="3" id="KW-1017">Isopeptide bond</keyword>
<dbReference type="VEuPathDB" id="TriTrypDB:LMJFC_160018200"/>
<dbReference type="InParanoid" id="Q4QER1"/>
<dbReference type="GO" id="GO:0034976">
    <property type="term" value="P:response to endoplasmic reticulum stress"/>
    <property type="evidence" value="ECO:0000318"/>
    <property type="project" value="GO_Central"/>
</dbReference>
<reference evidence="6 7" key="2">
    <citation type="journal article" date="2011" name="Genome Res.">
        <title>Chromosome and gene copy number variation allow major structural change between species and strains of Leishmania.</title>
        <authorList>
            <person name="Rogers M.B."/>
            <person name="Hilley J.D."/>
            <person name="Dickens N.J."/>
            <person name="Wilkes J."/>
            <person name="Bates P.A."/>
            <person name="Depledge D.P."/>
            <person name="Harris D."/>
            <person name="Her Y."/>
            <person name="Herzyk P."/>
            <person name="Imamura H."/>
            <person name="Otto T.D."/>
            <person name="Sanders M."/>
            <person name="Seeger K."/>
            <person name="Dujardin J.C."/>
            <person name="Berriman M."/>
            <person name="Smith D.F."/>
            <person name="Hertz-Fowler C."/>
            <person name="Mottram J.C."/>
        </authorList>
    </citation>
    <scope>NUCLEOTIDE SEQUENCE [LARGE SCALE GENOMIC DNA]</scope>
    <source>
        <strain evidence="7">MHOM/IL/81/Friedlin</strain>
    </source>
</reference>
<feature type="region of interest" description="Disordered" evidence="5">
    <location>
        <begin position="106"/>
        <end position="126"/>
    </location>
</feature>
<dbReference type="EMBL" id="FR796412">
    <property type="protein sequence ID" value="CAJ03822.1"/>
    <property type="molecule type" value="Genomic_DNA"/>
</dbReference>
<evidence type="ECO:0000313" key="6">
    <source>
        <dbReference type="EMBL" id="CAJ03822.1"/>
    </source>
</evidence>
<dbReference type="PANTHER" id="PTHR15825:SF0">
    <property type="entry name" value="UBIQUITIN-FOLD MODIFIER 1"/>
    <property type="match status" value="1"/>
</dbReference>
<dbReference type="KEGG" id="lma:LMJF_16_1065"/>
<evidence type="ECO:0000256" key="4">
    <source>
        <dbReference type="ARBA" id="ARBA00022786"/>
    </source>
</evidence>
<dbReference type="VEuPathDB" id="TriTrypDB:LmjF.16.1065"/>
<accession>Q4QER1</accession>
<dbReference type="GO" id="GO:0005739">
    <property type="term" value="C:mitochondrion"/>
    <property type="evidence" value="ECO:0000266"/>
    <property type="project" value="GeneDB"/>
</dbReference>
<organism evidence="6 7">
    <name type="scientific">Leishmania major</name>
    <dbReference type="NCBI Taxonomy" id="5664"/>
    <lineage>
        <taxon>Eukaryota</taxon>
        <taxon>Discoba</taxon>
        <taxon>Euglenozoa</taxon>
        <taxon>Kinetoplastea</taxon>
        <taxon>Metakinetoplastina</taxon>
        <taxon>Trypanosomatida</taxon>
        <taxon>Trypanosomatidae</taxon>
        <taxon>Leishmaniinae</taxon>
        <taxon>Leishmania</taxon>
    </lineage>
</organism>
<dbReference type="VEuPathDB" id="TriTrypDB:LMJLV39_160016600"/>
<evidence type="ECO:0000256" key="5">
    <source>
        <dbReference type="SAM" id="MobiDB-lite"/>
    </source>
</evidence>